<proteinExistence type="predicted"/>
<sequence length="109" mass="11541">MAIPSRALRTLQALQWRLFCAARDVLPAGGPSAGAFGHGLAFFAGAAFFCGAFVGGGLGVGAMLARARTRMVNIPAQSKVATFKLRSRSWTWNRGLEHDSTSNFEIGAI</sequence>
<keyword evidence="1" id="KW-1133">Transmembrane helix</keyword>
<dbReference type="AlphaFoldDB" id="A0AAD6WWU9"/>
<organism evidence="2 3">
    <name type="scientific">Mycena alexandri</name>
    <dbReference type="NCBI Taxonomy" id="1745969"/>
    <lineage>
        <taxon>Eukaryota</taxon>
        <taxon>Fungi</taxon>
        <taxon>Dikarya</taxon>
        <taxon>Basidiomycota</taxon>
        <taxon>Agaricomycotina</taxon>
        <taxon>Agaricomycetes</taxon>
        <taxon>Agaricomycetidae</taxon>
        <taxon>Agaricales</taxon>
        <taxon>Marasmiineae</taxon>
        <taxon>Mycenaceae</taxon>
        <taxon>Mycena</taxon>
    </lineage>
</organism>
<reference evidence="2" key="1">
    <citation type="submission" date="2023-03" db="EMBL/GenBank/DDBJ databases">
        <title>Massive genome expansion in bonnet fungi (Mycena s.s.) driven by repeated elements and novel gene families across ecological guilds.</title>
        <authorList>
            <consortium name="Lawrence Berkeley National Laboratory"/>
            <person name="Harder C.B."/>
            <person name="Miyauchi S."/>
            <person name="Viragh M."/>
            <person name="Kuo A."/>
            <person name="Thoen E."/>
            <person name="Andreopoulos B."/>
            <person name="Lu D."/>
            <person name="Skrede I."/>
            <person name="Drula E."/>
            <person name="Henrissat B."/>
            <person name="Morin E."/>
            <person name="Kohler A."/>
            <person name="Barry K."/>
            <person name="LaButti K."/>
            <person name="Morin E."/>
            <person name="Salamov A."/>
            <person name="Lipzen A."/>
            <person name="Mereny Z."/>
            <person name="Hegedus B."/>
            <person name="Baldrian P."/>
            <person name="Stursova M."/>
            <person name="Weitz H."/>
            <person name="Taylor A."/>
            <person name="Grigoriev I.V."/>
            <person name="Nagy L.G."/>
            <person name="Martin F."/>
            <person name="Kauserud H."/>
        </authorList>
    </citation>
    <scope>NUCLEOTIDE SEQUENCE</scope>
    <source>
        <strain evidence="2">CBHHK200</strain>
    </source>
</reference>
<keyword evidence="3" id="KW-1185">Reference proteome</keyword>
<protein>
    <submittedName>
        <fullName evidence="2">Uncharacterized protein</fullName>
    </submittedName>
</protein>
<evidence type="ECO:0000313" key="2">
    <source>
        <dbReference type="EMBL" id="KAJ7024099.1"/>
    </source>
</evidence>
<dbReference type="Proteomes" id="UP001218188">
    <property type="component" value="Unassembled WGS sequence"/>
</dbReference>
<keyword evidence="1" id="KW-0812">Transmembrane</keyword>
<comment type="caution">
    <text evidence="2">The sequence shown here is derived from an EMBL/GenBank/DDBJ whole genome shotgun (WGS) entry which is preliminary data.</text>
</comment>
<evidence type="ECO:0000256" key="1">
    <source>
        <dbReference type="SAM" id="Phobius"/>
    </source>
</evidence>
<evidence type="ECO:0000313" key="3">
    <source>
        <dbReference type="Proteomes" id="UP001218188"/>
    </source>
</evidence>
<keyword evidence="1" id="KW-0472">Membrane</keyword>
<feature type="transmembrane region" description="Helical" evidence="1">
    <location>
        <begin position="40"/>
        <end position="65"/>
    </location>
</feature>
<accession>A0AAD6WWU9</accession>
<name>A0AAD6WWU9_9AGAR</name>
<gene>
    <name evidence="2" type="ORF">C8F04DRAFT_1192728</name>
</gene>
<dbReference type="EMBL" id="JARJCM010000175">
    <property type="protein sequence ID" value="KAJ7024099.1"/>
    <property type="molecule type" value="Genomic_DNA"/>
</dbReference>